<dbReference type="InterPro" id="IPR001806">
    <property type="entry name" value="Small_GTPase"/>
</dbReference>
<dbReference type="InterPro" id="IPR005225">
    <property type="entry name" value="Small_GTP-bd"/>
</dbReference>
<dbReference type="PRINTS" id="PR00449">
    <property type="entry name" value="RASTRNSFRMNG"/>
</dbReference>
<dbReference type="InterPro" id="IPR027417">
    <property type="entry name" value="P-loop_NTPase"/>
</dbReference>
<dbReference type="SMART" id="SM00175">
    <property type="entry name" value="RAB"/>
    <property type="match status" value="1"/>
</dbReference>
<dbReference type="PROSITE" id="PS51419">
    <property type="entry name" value="RAB"/>
    <property type="match status" value="1"/>
</dbReference>
<accession>A0A1R2D0Z5</accession>
<comment type="caution">
    <text evidence="5">The sequence shown here is derived from an EMBL/GenBank/DDBJ whole genome shotgun (WGS) entry which is preliminary data.</text>
</comment>
<keyword evidence="6" id="KW-1185">Reference proteome</keyword>
<dbReference type="InterPro" id="IPR050305">
    <property type="entry name" value="Small_GTPase_Rab"/>
</dbReference>
<protein>
    <submittedName>
        <fullName evidence="5">Uncharacterized protein</fullName>
    </submittedName>
</protein>
<evidence type="ECO:0000256" key="2">
    <source>
        <dbReference type="ARBA" id="ARBA00022741"/>
    </source>
</evidence>
<dbReference type="OrthoDB" id="9989112at2759"/>
<dbReference type="Gene3D" id="3.40.50.300">
    <property type="entry name" value="P-loop containing nucleotide triphosphate hydrolases"/>
    <property type="match status" value="1"/>
</dbReference>
<dbReference type="GO" id="GO:0003924">
    <property type="term" value="F:GTPase activity"/>
    <property type="evidence" value="ECO:0007669"/>
    <property type="project" value="InterPro"/>
</dbReference>
<comment type="similarity">
    <text evidence="1">Belongs to the small GTPase superfamily. Rab family.</text>
</comment>
<evidence type="ECO:0000313" key="6">
    <source>
        <dbReference type="Proteomes" id="UP000187209"/>
    </source>
</evidence>
<proteinExistence type="inferred from homology"/>
<dbReference type="Proteomes" id="UP000187209">
    <property type="component" value="Unassembled WGS sequence"/>
</dbReference>
<dbReference type="GO" id="GO:0005525">
    <property type="term" value="F:GTP binding"/>
    <property type="evidence" value="ECO:0007669"/>
    <property type="project" value="UniProtKB-KW"/>
</dbReference>
<keyword evidence="3" id="KW-0342">GTP-binding</keyword>
<evidence type="ECO:0000256" key="3">
    <source>
        <dbReference type="ARBA" id="ARBA00023134"/>
    </source>
</evidence>
<organism evidence="5 6">
    <name type="scientific">Stentor coeruleus</name>
    <dbReference type="NCBI Taxonomy" id="5963"/>
    <lineage>
        <taxon>Eukaryota</taxon>
        <taxon>Sar</taxon>
        <taxon>Alveolata</taxon>
        <taxon>Ciliophora</taxon>
        <taxon>Postciliodesmatophora</taxon>
        <taxon>Heterotrichea</taxon>
        <taxon>Heterotrichida</taxon>
        <taxon>Stentoridae</taxon>
        <taxon>Stentor</taxon>
    </lineage>
</organism>
<dbReference type="FunFam" id="3.40.50.300:FF:001129">
    <property type="entry name" value="ras-related protein Rab-44 isoform X2"/>
    <property type="match status" value="1"/>
</dbReference>
<dbReference type="EMBL" id="MPUH01000019">
    <property type="protein sequence ID" value="OMJ94922.1"/>
    <property type="molecule type" value="Genomic_DNA"/>
</dbReference>
<dbReference type="Pfam" id="PF00071">
    <property type="entry name" value="Ras"/>
    <property type="match status" value="1"/>
</dbReference>
<dbReference type="SUPFAM" id="SSF52540">
    <property type="entry name" value="P-loop containing nucleoside triphosphate hydrolases"/>
    <property type="match status" value="1"/>
</dbReference>
<dbReference type="PROSITE" id="PS51420">
    <property type="entry name" value="RHO"/>
    <property type="match status" value="1"/>
</dbReference>
<dbReference type="PROSITE" id="PS51417">
    <property type="entry name" value="ARF"/>
    <property type="match status" value="1"/>
</dbReference>
<dbReference type="SMART" id="SM00174">
    <property type="entry name" value="RHO"/>
    <property type="match status" value="1"/>
</dbReference>
<dbReference type="PROSITE" id="PS51421">
    <property type="entry name" value="RAS"/>
    <property type="match status" value="1"/>
</dbReference>
<evidence type="ECO:0000313" key="5">
    <source>
        <dbReference type="EMBL" id="OMJ94922.1"/>
    </source>
</evidence>
<reference evidence="5 6" key="1">
    <citation type="submission" date="2016-11" db="EMBL/GenBank/DDBJ databases">
        <title>The macronuclear genome of Stentor coeruleus: a giant cell with tiny introns.</title>
        <authorList>
            <person name="Slabodnick M."/>
            <person name="Ruby J.G."/>
            <person name="Reiff S.B."/>
            <person name="Swart E.C."/>
            <person name="Gosai S."/>
            <person name="Prabakaran S."/>
            <person name="Witkowska E."/>
            <person name="Larue G.E."/>
            <person name="Fisher S."/>
            <person name="Freeman R.M."/>
            <person name="Gunawardena J."/>
            <person name="Chu W."/>
            <person name="Stover N.A."/>
            <person name="Gregory B.D."/>
            <person name="Nowacki M."/>
            <person name="Derisi J."/>
            <person name="Roy S.W."/>
            <person name="Marshall W.F."/>
            <person name="Sood P."/>
        </authorList>
    </citation>
    <scope>NUCLEOTIDE SEQUENCE [LARGE SCALE GENOMIC DNA]</scope>
    <source>
        <strain evidence="5">WM001</strain>
    </source>
</reference>
<dbReference type="NCBIfam" id="TIGR00231">
    <property type="entry name" value="small_GTP"/>
    <property type="match status" value="1"/>
</dbReference>
<dbReference type="SMART" id="SM00176">
    <property type="entry name" value="RAN"/>
    <property type="match status" value="1"/>
</dbReference>
<sequence>MDFTKKPRVKLLILGDSGVGKSSILIRYTEEKFNHSHIATIGLDFKTKTIEIDGKQLEMQIWDTAGTEKFRVITRTYYQRCSGIIIAYDCTDQKSYNNVTKWMDQIRNNVEDDTPKVIIACKIDRPDRKISKSDGENLAMTMKVQYFETSAKAGIGIEEIFIYLARQCFDRGIGKCTGVPLEIQLPQRGCKC</sequence>
<evidence type="ECO:0000256" key="4">
    <source>
        <dbReference type="ARBA" id="ARBA00023288"/>
    </source>
</evidence>
<dbReference type="CDD" id="cd00154">
    <property type="entry name" value="Rab"/>
    <property type="match status" value="1"/>
</dbReference>
<dbReference type="AlphaFoldDB" id="A0A1R2D0Z5"/>
<keyword evidence="4" id="KW-0449">Lipoprotein</keyword>
<gene>
    <name evidence="5" type="ORF">SteCoe_1782</name>
</gene>
<dbReference type="PANTHER" id="PTHR47980">
    <property type="entry name" value="LD44762P"/>
    <property type="match status" value="1"/>
</dbReference>
<evidence type="ECO:0000256" key="1">
    <source>
        <dbReference type="ARBA" id="ARBA00006270"/>
    </source>
</evidence>
<name>A0A1R2D0Z5_9CILI</name>
<dbReference type="SMART" id="SM00177">
    <property type="entry name" value="ARF"/>
    <property type="match status" value="1"/>
</dbReference>
<keyword evidence="2" id="KW-0547">Nucleotide-binding</keyword>
<dbReference type="SMART" id="SM00173">
    <property type="entry name" value="RAS"/>
    <property type="match status" value="1"/>
</dbReference>